<evidence type="ECO:0000313" key="1">
    <source>
        <dbReference type="EMBL" id="MBO8416589.1"/>
    </source>
</evidence>
<dbReference type="EMBL" id="JADINH010000186">
    <property type="protein sequence ID" value="MBO8416589.1"/>
    <property type="molecule type" value="Genomic_DNA"/>
</dbReference>
<sequence>MEFLQRDEMVYLVNIGFAACMKGKIALARSLFADLLELQPDLKGARTGLAFSYIVTDEFERGDEILQKLLDDDPNDLDIKAFLAFSKALQHKADEVQELTAGITQKDSTAYNLARQAQELAAR</sequence>
<protein>
    <submittedName>
        <fullName evidence="1">Tetratricopeptide repeat protein</fullName>
    </submittedName>
</protein>
<evidence type="ECO:0000313" key="2">
    <source>
        <dbReference type="Proteomes" id="UP000823631"/>
    </source>
</evidence>
<gene>
    <name evidence="1" type="ORF">IAB19_09430</name>
</gene>
<comment type="caution">
    <text evidence="1">The sequence shown here is derived from an EMBL/GenBank/DDBJ whole genome shotgun (WGS) entry which is preliminary data.</text>
</comment>
<proteinExistence type="predicted"/>
<dbReference type="InterPro" id="IPR011990">
    <property type="entry name" value="TPR-like_helical_dom_sf"/>
</dbReference>
<reference evidence="1" key="1">
    <citation type="submission" date="2020-10" db="EMBL/GenBank/DDBJ databases">
        <authorList>
            <person name="Gilroy R."/>
        </authorList>
    </citation>
    <scope>NUCLEOTIDE SEQUENCE</scope>
    <source>
        <strain evidence="1">17213</strain>
    </source>
</reference>
<dbReference type="Proteomes" id="UP000823631">
    <property type="component" value="Unassembled WGS sequence"/>
</dbReference>
<dbReference type="SUPFAM" id="SSF48452">
    <property type="entry name" value="TPR-like"/>
    <property type="match status" value="1"/>
</dbReference>
<reference evidence="1" key="2">
    <citation type="journal article" date="2021" name="PeerJ">
        <title>Extensive microbial diversity within the chicken gut microbiome revealed by metagenomics and culture.</title>
        <authorList>
            <person name="Gilroy R."/>
            <person name="Ravi A."/>
            <person name="Getino M."/>
            <person name="Pursley I."/>
            <person name="Horton D.L."/>
            <person name="Alikhan N.F."/>
            <person name="Baker D."/>
            <person name="Gharbi K."/>
            <person name="Hall N."/>
            <person name="Watson M."/>
            <person name="Adriaenssens E.M."/>
            <person name="Foster-Nyarko E."/>
            <person name="Jarju S."/>
            <person name="Secka A."/>
            <person name="Antonio M."/>
            <person name="Oren A."/>
            <person name="Chaudhuri R.R."/>
            <person name="La Ragione R."/>
            <person name="Hildebrand F."/>
            <person name="Pallen M.J."/>
        </authorList>
    </citation>
    <scope>NUCLEOTIDE SEQUENCE</scope>
    <source>
        <strain evidence="1">17213</strain>
    </source>
</reference>
<dbReference type="Pfam" id="PF14559">
    <property type="entry name" value="TPR_19"/>
    <property type="match status" value="1"/>
</dbReference>
<name>A0A9D9GU33_9GAMM</name>
<dbReference type="AlphaFoldDB" id="A0A9D9GU33"/>
<dbReference type="Gene3D" id="1.25.40.10">
    <property type="entry name" value="Tetratricopeptide repeat domain"/>
    <property type="match status" value="1"/>
</dbReference>
<dbReference type="PROSITE" id="PS51257">
    <property type="entry name" value="PROKAR_LIPOPROTEIN"/>
    <property type="match status" value="1"/>
</dbReference>
<organism evidence="1 2">
    <name type="scientific">Candidatus Avisuccinivibrio stercorigallinarum</name>
    <dbReference type="NCBI Taxonomy" id="2840704"/>
    <lineage>
        <taxon>Bacteria</taxon>
        <taxon>Pseudomonadati</taxon>
        <taxon>Pseudomonadota</taxon>
        <taxon>Gammaproteobacteria</taxon>
        <taxon>Aeromonadales</taxon>
        <taxon>Succinivibrionaceae</taxon>
        <taxon>Succinivibrionaceae incertae sedis</taxon>
        <taxon>Candidatus Avisuccinivibrio</taxon>
    </lineage>
</organism>
<accession>A0A9D9GU33</accession>